<dbReference type="PANTHER" id="PTHR12199">
    <property type="entry name" value="INTERPHOTORECEPTOR MATRIX PROTEOGLYCAN"/>
    <property type="match status" value="1"/>
</dbReference>
<feature type="signal peptide" evidence="1">
    <location>
        <begin position="1"/>
        <end position="24"/>
    </location>
</feature>
<feature type="chain" id="PRO_5021484957" evidence="1">
    <location>
        <begin position="25"/>
        <end position="168"/>
    </location>
</feature>
<dbReference type="GO" id="GO:0005540">
    <property type="term" value="F:hyaluronic acid binding"/>
    <property type="evidence" value="ECO:0007669"/>
    <property type="project" value="TreeGrafter"/>
</dbReference>
<dbReference type="GO" id="GO:0007601">
    <property type="term" value="P:visual perception"/>
    <property type="evidence" value="ECO:0007669"/>
    <property type="project" value="InterPro"/>
</dbReference>
<dbReference type="EMBL" id="SWLE01000012">
    <property type="protein sequence ID" value="TNM94059.1"/>
    <property type="molecule type" value="Genomic_DNA"/>
</dbReference>
<proteinExistence type="predicted"/>
<keyword evidence="3" id="KW-1185">Reference proteome</keyword>
<evidence type="ECO:0000313" key="3">
    <source>
        <dbReference type="Proteomes" id="UP000516260"/>
    </source>
</evidence>
<protein>
    <submittedName>
        <fullName evidence="2">Uncharacterized protein</fullName>
    </submittedName>
</protein>
<keyword evidence="1" id="KW-0732">Signal</keyword>
<evidence type="ECO:0000313" key="2">
    <source>
        <dbReference type="EMBL" id="TNM94059.1"/>
    </source>
</evidence>
<organism evidence="2 3">
    <name type="scientific">Takifugu bimaculatus</name>
    <dbReference type="NCBI Taxonomy" id="433685"/>
    <lineage>
        <taxon>Eukaryota</taxon>
        <taxon>Metazoa</taxon>
        <taxon>Chordata</taxon>
        <taxon>Craniata</taxon>
        <taxon>Vertebrata</taxon>
        <taxon>Euteleostomi</taxon>
        <taxon>Actinopterygii</taxon>
        <taxon>Neopterygii</taxon>
        <taxon>Teleostei</taxon>
        <taxon>Neoteleostei</taxon>
        <taxon>Acanthomorphata</taxon>
        <taxon>Eupercaria</taxon>
        <taxon>Tetraodontiformes</taxon>
        <taxon>Tetradontoidea</taxon>
        <taxon>Tetraodontidae</taxon>
        <taxon>Takifugu</taxon>
    </lineage>
</organism>
<dbReference type="GO" id="GO:0008201">
    <property type="term" value="F:heparin binding"/>
    <property type="evidence" value="ECO:0007669"/>
    <property type="project" value="TreeGrafter"/>
</dbReference>
<reference evidence="2 3" key="1">
    <citation type="submission" date="2019-04" db="EMBL/GenBank/DDBJ databases">
        <title>The sequence and de novo assembly of Takifugu bimaculatus genome using PacBio and Hi-C technologies.</title>
        <authorList>
            <person name="Xu P."/>
            <person name="Liu B."/>
            <person name="Zhou Z."/>
        </authorList>
    </citation>
    <scope>NUCLEOTIDE SEQUENCE [LARGE SCALE GENOMIC DNA]</scope>
    <source>
        <strain evidence="2">TB-2018</strain>
        <tissue evidence="2">Muscle</tissue>
    </source>
</reference>
<name>A0A4Z2BPT0_9TELE</name>
<dbReference type="PANTHER" id="PTHR12199:SF4">
    <property type="entry name" value="INTERPHOTORECEPTOR MATRIX PROTEOGLYCAN 2"/>
    <property type="match status" value="1"/>
</dbReference>
<dbReference type="InterPro" id="IPR039861">
    <property type="entry name" value="IMPG"/>
</dbReference>
<gene>
    <name evidence="2" type="ORF">fugu_002235</name>
</gene>
<dbReference type="Proteomes" id="UP000516260">
    <property type="component" value="Chromosome 2"/>
</dbReference>
<dbReference type="AlphaFoldDB" id="A0A4Z2BPT0"/>
<evidence type="ECO:0000256" key="1">
    <source>
        <dbReference type="SAM" id="SignalP"/>
    </source>
</evidence>
<comment type="caution">
    <text evidence="2">The sequence shown here is derived from an EMBL/GenBank/DDBJ whole genome shotgun (WGS) entry which is preliminary data.</text>
</comment>
<sequence length="168" mass="19604">MAPKWWMVLWVLGTLLLLPGFTYMESGEMDSEQQDGHLAELLDSDQLLYRRHAVLTRRKRNLLFPSGVKLCTQETFDQAAANHLTFFQQRVCQETVWEAFRIFWDRLPERDEYQDWVSGCMNGTISISDIGTFFSQSEEHKQLIRTRVSMAASCESSCRHHRPSSLQL</sequence>
<accession>A0A4Z2BPT0</accession>